<sequence>MLILLLEDEVLLIQQSSRSGQKRKIALLISGRMASEKKLVSLILIVMLREAICCQELDEYNHRNACPPYSRHDSACTIASFLQAYRNCVNSCSAIETYFFYTPICGSAQEAFIESTNNWYWLVTTGCVSALVCGIMIAWYFKPAAKSPAQSHDENLVEIRMPIQEEYQDRQTVIEKK</sequence>
<dbReference type="Proteomes" id="UP001152795">
    <property type="component" value="Unassembled WGS sequence"/>
</dbReference>
<organism evidence="1 2">
    <name type="scientific">Paramuricea clavata</name>
    <name type="common">Red gorgonian</name>
    <name type="synonym">Violescent sea-whip</name>
    <dbReference type="NCBI Taxonomy" id="317549"/>
    <lineage>
        <taxon>Eukaryota</taxon>
        <taxon>Metazoa</taxon>
        <taxon>Cnidaria</taxon>
        <taxon>Anthozoa</taxon>
        <taxon>Octocorallia</taxon>
        <taxon>Malacalcyonacea</taxon>
        <taxon>Plexauridae</taxon>
        <taxon>Paramuricea</taxon>
    </lineage>
</organism>
<evidence type="ECO:0000313" key="2">
    <source>
        <dbReference type="Proteomes" id="UP001152795"/>
    </source>
</evidence>
<keyword evidence="2" id="KW-1185">Reference proteome</keyword>
<feature type="non-terminal residue" evidence="1">
    <location>
        <position position="177"/>
    </location>
</feature>
<protein>
    <submittedName>
        <fullName evidence="1">Uncharacterized protein</fullName>
    </submittedName>
</protein>
<name>A0A6S7I8E4_PARCT</name>
<evidence type="ECO:0000313" key="1">
    <source>
        <dbReference type="EMBL" id="CAB4014874.1"/>
    </source>
</evidence>
<dbReference type="EMBL" id="CACRXK020008484">
    <property type="protein sequence ID" value="CAB4014874.1"/>
    <property type="molecule type" value="Genomic_DNA"/>
</dbReference>
<reference evidence="1" key="1">
    <citation type="submission" date="2020-04" db="EMBL/GenBank/DDBJ databases">
        <authorList>
            <person name="Alioto T."/>
            <person name="Alioto T."/>
            <person name="Gomez Garrido J."/>
        </authorList>
    </citation>
    <scope>NUCLEOTIDE SEQUENCE</scope>
    <source>
        <strain evidence="1">A484AB</strain>
    </source>
</reference>
<dbReference type="AlphaFoldDB" id="A0A6S7I8E4"/>
<gene>
    <name evidence="1" type="ORF">PACLA_8A029614</name>
</gene>
<accession>A0A6S7I8E4</accession>
<proteinExistence type="predicted"/>
<comment type="caution">
    <text evidence="1">The sequence shown here is derived from an EMBL/GenBank/DDBJ whole genome shotgun (WGS) entry which is preliminary data.</text>
</comment>